<feature type="transmembrane region" description="Helical" evidence="5">
    <location>
        <begin position="693"/>
        <end position="718"/>
    </location>
</feature>
<gene>
    <name evidence="7" type="ORF">SRT_20500</name>
</gene>
<protein>
    <submittedName>
        <fullName evidence="7">Phage infection protein</fullName>
    </submittedName>
</protein>
<evidence type="ECO:0000256" key="3">
    <source>
        <dbReference type="ARBA" id="ARBA00022989"/>
    </source>
</evidence>
<feature type="transmembrane region" description="Helical" evidence="5">
    <location>
        <begin position="808"/>
        <end position="826"/>
    </location>
</feature>
<reference evidence="7 8" key="1">
    <citation type="journal article" date="2016" name="Microbiol. Immunol.">
        <title>Complete genome sequence of Streptococcus troglodytae TKU31 isolated from the oral cavity of a chimpanzee (Pan troglodytes).</title>
        <authorList>
            <person name="Okamoto M."/>
            <person name="Naito M."/>
            <person name="Miyanohara M."/>
            <person name="Imai S."/>
            <person name="Nomura Y."/>
            <person name="Saito W."/>
            <person name="Momoi Y."/>
            <person name="Takada K."/>
            <person name="Miyabe-Nishiwaki T."/>
            <person name="Tomonaga M."/>
            <person name="Hanada N."/>
        </authorList>
    </citation>
    <scope>NUCLEOTIDE SEQUENCE [LARGE SCALE GENOMIC DNA]</scope>
    <source>
        <strain evidence="8">TKU 31</strain>
    </source>
</reference>
<keyword evidence="2 5" id="KW-0812">Transmembrane</keyword>
<feature type="domain" description="ABC-2 type transporter transmembrane" evidence="6">
    <location>
        <begin position="13"/>
        <end position="218"/>
    </location>
</feature>
<dbReference type="KEGG" id="strg:SRT_20500"/>
<dbReference type="GO" id="GO:0140359">
    <property type="term" value="F:ABC-type transporter activity"/>
    <property type="evidence" value="ECO:0007669"/>
    <property type="project" value="InterPro"/>
</dbReference>
<evidence type="ECO:0000256" key="2">
    <source>
        <dbReference type="ARBA" id="ARBA00022692"/>
    </source>
</evidence>
<dbReference type="RefSeq" id="WP_128833970.1">
    <property type="nucleotide sequence ID" value="NZ_AP014612.1"/>
</dbReference>
<evidence type="ECO:0000313" key="7">
    <source>
        <dbReference type="EMBL" id="BAQ25311.1"/>
    </source>
</evidence>
<keyword evidence="8" id="KW-1185">Reference proteome</keyword>
<dbReference type="PANTHER" id="PTHR43077">
    <property type="entry name" value="TRANSPORT PERMEASE YVFS-RELATED"/>
    <property type="match status" value="1"/>
</dbReference>
<name>A0A1L7LMA7_9STRE</name>
<dbReference type="Gene3D" id="1.10.287.950">
    <property type="entry name" value="Methyl-accepting chemotaxis protein"/>
    <property type="match status" value="1"/>
</dbReference>
<dbReference type="NCBIfam" id="TIGR03061">
    <property type="entry name" value="pip_yhgE_Nterm"/>
    <property type="match status" value="1"/>
</dbReference>
<dbReference type="GO" id="GO:0016020">
    <property type="term" value="C:membrane"/>
    <property type="evidence" value="ECO:0007669"/>
    <property type="project" value="UniProtKB-SubCell"/>
</dbReference>
<evidence type="ECO:0000259" key="6">
    <source>
        <dbReference type="Pfam" id="PF12698"/>
    </source>
</evidence>
<comment type="subcellular location">
    <subcellularLocation>
        <location evidence="1">Membrane</location>
        <topology evidence="1">Multi-pass membrane protein</topology>
    </subcellularLocation>
</comment>
<dbReference type="AlphaFoldDB" id="A0A1L7LMA7"/>
<sequence>MLTELKAVLKKPMLWITMVGVALVPALYNIIFLSSMWDPYGKVSDLPVAVVNKDKTATYEGKKMTIGKDMTDNMVRNKSLDYHFVDSEKAQKGLEKGDYYMIITLPEDLSQNAASVLTDEPKKLTIPYQTSKGHSFVASKMSETAAKTLKESVSKNITSSYTKSLFKSMSTLKTGLGSAANASQKIATGSKQLANGSQVMTDNLNVLSNSSQTFAQGANTLYSGLTAYTGGVGQLSAGLNNLNNGLIAYTNGVGQLANGSSQLSNQSQKLLGGVAQLANGSASIQQLVNASSQLNQGLIKLSTATGLSEEQVQQFSSLINQLGTLNQSIQNYSDNGTATTANSPDLSTYLSAITTAAQAIVNSGNTSQQTTTNQSNALAAVQATGAYQRLSAEDQSEIAAALANTGSSTTTTTTGADANAVSQAQAILNNVQSIQSALSTVQTTTANTPTSPSASLAQIKNIANSVLPSAATSLTTLSSGLTQAKTVLDSQVVPVSTALANGTAQLGSTFSTGANSLMTGVGQYTNAVDTLSSGANTLAAKNNQLTDGTSQLVNGADQLNSNSGQLTKGTAQLANGANQIATGAGKLASGGESLTESLTTLSSGSGELSKALSGAKNKLSLVAVANDNAKALSSPVTIKHTDKDNVKTNGVGMAPYMMSAALMVMAISTNTIFRAALSGKQAKTLREWIDQKLAVNGLIAVAGAIILYFGVHIIGLSANFELKTLGLVILTSITFMALVTTLVTWHDKFGSFAALILLLLQLGSSAGTYPLAVTDKFFQVVNPYLPMSYSVSGLRETISMAGTIGNQLLALSLFFLTFAALGLLTARRRIRSVKVS</sequence>
<evidence type="ECO:0000256" key="5">
    <source>
        <dbReference type="SAM" id="Phobius"/>
    </source>
</evidence>
<feature type="transmembrane region" description="Helical" evidence="5">
    <location>
        <begin position="653"/>
        <end position="673"/>
    </location>
</feature>
<dbReference type="InterPro" id="IPR013525">
    <property type="entry name" value="ABC2_TM"/>
</dbReference>
<feature type="transmembrane region" description="Helical" evidence="5">
    <location>
        <begin position="724"/>
        <end position="745"/>
    </location>
</feature>
<dbReference type="NCBIfam" id="TIGR03057">
    <property type="entry name" value="xxxLxxG_by_4"/>
    <property type="match status" value="6"/>
</dbReference>
<dbReference type="Gene3D" id="3.40.1710.10">
    <property type="entry name" value="abc type-2 transporter like domain"/>
    <property type="match status" value="1"/>
</dbReference>
<dbReference type="Pfam" id="PF12698">
    <property type="entry name" value="ABC2_membrane_3"/>
    <property type="match status" value="1"/>
</dbReference>
<dbReference type="PANTHER" id="PTHR43077:SF5">
    <property type="entry name" value="PHAGE INFECTION PROTEIN"/>
    <property type="match status" value="1"/>
</dbReference>
<evidence type="ECO:0000313" key="8">
    <source>
        <dbReference type="Proteomes" id="UP000217758"/>
    </source>
</evidence>
<keyword evidence="3 5" id="KW-1133">Transmembrane helix</keyword>
<dbReference type="InterPro" id="IPR017501">
    <property type="entry name" value="Phage_infect_YhgE_C"/>
</dbReference>
<feature type="transmembrane region" description="Helical" evidence="5">
    <location>
        <begin position="12"/>
        <end position="37"/>
    </location>
</feature>
<feature type="transmembrane region" description="Helical" evidence="5">
    <location>
        <begin position="752"/>
        <end position="772"/>
    </location>
</feature>
<dbReference type="InterPro" id="IPR051328">
    <property type="entry name" value="T7SS_ABC-Transporter"/>
</dbReference>
<dbReference type="Proteomes" id="UP000217758">
    <property type="component" value="Chromosome"/>
</dbReference>
<dbReference type="InterPro" id="IPR023908">
    <property type="entry name" value="xxxLxxG_rpt"/>
</dbReference>
<dbReference type="EMBL" id="AP014612">
    <property type="protein sequence ID" value="BAQ25311.1"/>
    <property type="molecule type" value="Genomic_DNA"/>
</dbReference>
<evidence type="ECO:0000256" key="1">
    <source>
        <dbReference type="ARBA" id="ARBA00004141"/>
    </source>
</evidence>
<keyword evidence="4 5" id="KW-0472">Membrane</keyword>
<dbReference type="InterPro" id="IPR017500">
    <property type="entry name" value="Phage_infect_YhgE_N"/>
</dbReference>
<accession>A0A1L7LMA7</accession>
<proteinExistence type="predicted"/>
<dbReference type="NCBIfam" id="TIGR03062">
    <property type="entry name" value="pip_yhgE_Cterm"/>
    <property type="match status" value="1"/>
</dbReference>
<evidence type="ECO:0000256" key="4">
    <source>
        <dbReference type="ARBA" id="ARBA00023136"/>
    </source>
</evidence>
<organism evidence="7 8">
    <name type="scientific">Streptococcus troglodytae</name>
    <dbReference type="NCBI Taxonomy" id="1111760"/>
    <lineage>
        <taxon>Bacteria</taxon>
        <taxon>Bacillati</taxon>
        <taxon>Bacillota</taxon>
        <taxon>Bacilli</taxon>
        <taxon>Lactobacillales</taxon>
        <taxon>Streptococcaceae</taxon>
        <taxon>Streptococcus</taxon>
    </lineage>
</organism>